<name>A0A5A7TK51_CUCMM</name>
<evidence type="ECO:0008006" key="3">
    <source>
        <dbReference type="Google" id="ProtNLM"/>
    </source>
</evidence>
<evidence type="ECO:0000313" key="1">
    <source>
        <dbReference type="EMBL" id="KAA0041815.1"/>
    </source>
</evidence>
<dbReference type="EMBL" id="SSTE01016227">
    <property type="protein sequence ID" value="KAA0041815.1"/>
    <property type="molecule type" value="Genomic_DNA"/>
</dbReference>
<sequence>MEVTMLNSFGSPLELGEDDNLALSLVDGSPPLLQVDDSAIVLRDMICVYASKNNVERGYFGVAWLHSEAFSGSPLSSDMEDFDIAIREACLVEPLVQALRLEEASLRQNSKIRWLELDDQNTAFLHHIVRSRMSHNSFLSLVDSDGSRLTSHDGVVQLAAPSSSEEVRRVLFSMDSGKAPSPNGFSVGFFKGVNATAITIISKHCKVERMEDFRPISCSNPLCTMNVDLQKAYDSINSDFLFGLLMAIGTPLRKGIPIVSNFISVVIRKSSIFVTGVSNEAASSLAASLDFVLGNPHIRYLGLPLLSGRLRLNDCVPLIQHIISRRGVKVAWVEVCLSFKEGGLAIRDEPSWNIASSMKIPWLLLTSSASLWDSLKENVWVEVGDGRRCRVWLDLWLQGNPILEQIEERVLYDAASQMEARLFEFIVSDRWV</sequence>
<dbReference type="OrthoDB" id="1938625at2759"/>
<organism evidence="1 2">
    <name type="scientific">Cucumis melo var. makuwa</name>
    <name type="common">Oriental melon</name>
    <dbReference type="NCBI Taxonomy" id="1194695"/>
    <lineage>
        <taxon>Eukaryota</taxon>
        <taxon>Viridiplantae</taxon>
        <taxon>Streptophyta</taxon>
        <taxon>Embryophyta</taxon>
        <taxon>Tracheophyta</taxon>
        <taxon>Spermatophyta</taxon>
        <taxon>Magnoliopsida</taxon>
        <taxon>eudicotyledons</taxon>
        <taxon>Gunneridae</taxon>
        <taxon>Pentapetalae</taxon>
        <taxon>rosids</taxon>
        <taxon>fabids</taxon>
        <taxon>Cucurbitales</taxon>
        <taxon>Cucurbitaceae</taxon>
        <taxon>Benincaseae</taxon>
        <taxon>Cucumis</taxon>
    </lineage>
</organism>
<dbReference type="Proteomes" id="UP000321393">
    <property type="component" value="Unassembled WGS sequence"/>
</dbReference>
<evidence type="ECO:0000313" key="2">
    <source>
        <dbReference type="Proteomes" id="UP000321393"/>
    </source>
</evidence>
<reference evidence="1 2" key="1">
    <citation type="submission" date="2019-08" db="EMBL/GenBank/DDBJ databases">
        <title>Draft genome sequences of two oriental melons (Cucumis melo L. var makuwa).</title>
        <authorList>
            <person name="Kwon S.-Y."/>
        </authorList>
    </citation>
    <scope>NUCLEOTIDE SEQUENCE [LARGE SCALE GENOMIC DNA]</scope>
    <source>
        <strain evidence="2">cv. SW 3</strain>
        <tissue evidence="1">Leaf</tissue>
    </source>
</reference>
<proteinExistence type="predicted"/>
<dbReference type="PANTHER" id="PTHR33116:SF78">
    <property type="entry name" value="OS12G0587133 PROTEIN"/>
    <property type="match status" value="1"/>
</dbReference>
<comment type="caution">
    <text evidence="1">The sequence shown here is derived from an EMBL/GenBank/DDBJ whole genome shotgun (WGS) entry which is preliminary data.</text>
</comment>
<gene>
    <name evidence="1" type="ORF">E6C27_scaffold67G001910</name>
</gene>
<accession>A0A5A7TK51</accession>
<protein>
    <recommendedName>
        <fullName evidence="3">Reverse transcriptase domain-containing protein</fullName>
    </recommendedName>
</protein>
<dbReference type="AlphaFoldDB" id="A0A5A7TK51"/>
<dbReference type="PANTHER" id="PTHR33116">
    <property type="entry name" value="REVERSE TRANSCRIPTASE ZINC-BINDING DOMAIN-CONTAINING PROTEIN-RELATED-RELATED"/>
    <property type="match status" value="1"/>
</dbReference>